<keyword evidence="3" id="KW-1185">Reference proteome</keyword>
<dbReference type="RefSeq" id="WP_345327397.1">
    <property type="nucleotide sequence ID" value="NZ_BAABGA010000102.1"/>
</dbReference>
<feature type="region of interest" description="Disordered" evidence="1">
    <location>
        <begin position="1"/>
        <end position="31"/>
    </location>
</feature>
<comment type="caution">
    <text evidence="2">The sequence shown here is derived from an EMBL/GenBank/DDBJ whole genome shotgun (WGS) entry which is preliminary data.</text>
</comment>
<dbReference type="EMBL" id="BAABGA010000102">
    <property type="protein sequence ID" value="GAA4468955.1"/>
    <property type="molecule type" value="Genomic_DNA"/>
</dbReference>
<sequence>MSPDVSDAGKNNHADVGGIQSHPVTWGRHPATWGRCPILHAGKRVETGQFVKVPPVSEASTSPAAEVGHHESAESFNSELTNADNHT</sequence>
<feature type="compositionally biased region" description="Polar residues" evidence="1">
    <location>
        <begin position="74"/>
        <end position="87"/>
    </location>
</feature>
<proteinExistence type="predicted"/>
<name>A0ABP8NKS9_9BACT</name>
<gene>
    <name evidence="2" type="ORF">GCM10023156_60490</name>
</gene>
<evidence type="ECO:0000313" key="3">
    <source>
        <dbReference type="Proteomes" id="UP001500840"/>
    </source>
</evidence>
<dbReference type="Proteomes" id="UP001500840">
    <property type="component" value="Unassembled WGS sequence"/>
</dbReference>
<evidence type="ECO:0000313" key="2">
    <source>
        <dbReference type="EMBL" id="GAA4468955.1"/>
    </source>
</evidence>
<organism evidence="2 3">
    <name type="scientific">Novipirellula rosea</name>
    <dbReference type="NCBI Taxonomy" id="1031540"/>
    <lineage>
        <taxon>Bacteria</taxon>
        <taxon>Pseudomonadati</taxon>
        <taxon>Planctomycetota</taxon>
        <taxon>Planctomycetia</taxon>
        <taxon>Pirellulales</taxon>
        <taxon>Pirellulaceae</taxon>
        <taxon>Novipirellula</taxon>
    </lineage>
</organism>
<feature type="region of interest" description="Disordered" evidence="1">
    <location>
        <begin position="55"/>
        <end position="87"/>
    </location>
</feature>
<accession>A0ABP8NKS9</accession>
<reference evidence="3" key="1">
    <citation type="journal article" date="2019" name="Int. J. Syst. Evol. Microbiol.">
        <title>The Global Catalogue of Microorganisms (GCM) 10K type strain sequencing project: providing services to taxonomists for standard genome sequencing and annotation.</title>
        <authorList>
            <consortium name="The Broad Institute Genomics Platform"/>
            <consortium name="The Broad Institute Genome Sequencing Center for Infectious Disease"/>
            <person name="Wu L."/>
            <person name="Ma J."/>
        </authorList>
    </citation>
    <scope>NUCLEOTIDE SEQUENCE [LARGE SCALE GENOMIC DNA]</scope>
    <source>
        <strain evidence="3">JCM 17759</strain>
    </source>
</reference>
<evidence type="ECO:0000256" key="1">
    <source>
        <dbReference type="SAM" id="MobiDB-lite"/>
    </source>
</evidence>
<protein>
    <submittedName>
        <fullName evidence="2">Uncharacterized protein</fullName>
    </submittedName>
</protein>